<feature type="region of interest" description="Disordered" evidence="1">
    <location>
        <begin position="61"/>
        <end position="84"/>
    </location>
</feature>
<dbReference type="EMBL" id="JADYXP020000006">
    <property type="protein sequence ID" value="KAL0121498.1"/>
    <property type="molecule type" value="Genomic_DNA"/>
</dbReference>
<reference evidence="2 3" key="1">
    <citation type="submission" date="2023-03" db="EMBL/GenBank/DDBJ databases">
        <title>High recombination rates correlate with genetic variation in Cardiocondyla obscurior ants.</title>
        <authorList>
            <person name="Errbii M."/>
        </authorList>
    </citation>
    <scope>NUCLEOTIDE SEQUENCE [LARGE SCALE GENOMIC DNA]</scope>
    <source>
        <strain evidence="2">Alpha-2009</strain>
        <tissue evidence="2">Whole body</tissue>
    </source>
</reference>
<keyword evidence="3" id="KW-1185">Reference proteome</keyword>
<organism evidence="2 3">
    <name type="scientific">Cardiocondyla obscurior</name>
    <dbReference type="NCBI Taxonomy" id="286306"/>
    <lineage>
        <taxon>Eukaryota</taxon>
        <taxon>Metazoa</taxon>
        <taxon>Ecdysozoa</taxon>
        <taxon>Arthropoda</taxon>
        <taxon>Hexapoda</taxon>
        <taxon>Insecta</taxon>
        <taxon>Pterygota</taxon>
        <taxon>Neoptera</taxon>
        <taxon>Endopterygota</taxon>
        <taxon>Hymenoptera</taxon>
        <taxon>Apocrita</taxon>
        <taxon>Aculeata</taxon>
        <taxon>Formicoidea</taxon>
        <taxon>Formicidae</taxon>
        <taxon>Myrmicinae</taxon>
        <taxon>Cardiocondyla</taxon>
    </lineage>
</organism>
<accession>A0AAW2G0A1</accession>
<dbReference type="Proteomes" id="UP001430953">
    <property type="component" value="Unassembled WGS sequence"/>
</dbReference>
<sequence length="84" mass="9298">MSSGPPPEDACSIVAISLTENPRRESVYLFRRLAKINARKYTTGTFEAVPPVQRSDLQVASWNERMGDQSEGRSGSDQIPRACN</sequence>
<proteinExistence type="predicted"/>
<comment type="caution">
    <text evidence="2">The sequence shown here is derived from an EMBL/GenBank/DDBJ whole genome shotgun (WGS) entry which is preliminary data.</text>
</comment>
<dbReference type="AlphaFoldDB" id="A0AAW2G0A1"/>
<protein>
    <submittedName>
        <fullName evidence="2">Uncharacterized protein</fullName>
    </submittedName>
</protein>
<name>A0AAW2G0A1_9HYME</name>
<evidence type="ECO:0000256" key="1">
    <source>
        <dbReference type="SAM" id="MobiDB-lite"/>
    </source>
</evidence>
<evidence type="ECO:0000313" key="2">
    <source>
        <dbReference type="EMBL" id="KAL0121498.1"/>
    </source>
</evidence>
<gene>
    <name evidence="2" type="ORF">PUN28_006778</name>
</gene>
<evidence type="ECO:0000313" key="3">
    <source>
        <dbReference type="Proteomes" id="UP001430953"/>
    </source>
</evidence>